<evidence type="ECO:0000256" key="2">
    <source>
        <dbReference type="ARBA" id="ARBA00022478"/>
    </source>
</evidence>
<accession>A0A382NDU4</accession>
<dbReference type="Gene3D" id="3.90.980.10">
    <property type="entry name" value="DNA primase, catalytic core, N-terminal domain"/>
    <property type="match status" value="1"/>
</dbReference>
<dbReference type="Pfam" id="PF01807">
    <property type="entry name" value="Zn_ribbon_DnaG"/>
    <property type="match status" value="1"/>
</dbReference>
<dbReference type="EMBL" id="UINC01099271">
    <property type="protein sequence ID" value="SVC58407.1"/>
    <property type="molecule type" value="Genomic_DNA"/>
</dbReference>
<keyword evidence="5" id="KW-0235">DNA replication</keyword>
<keyword evidence="8" id="KW-0862">Zinc</keyword>
<dbReference type="InterPro" id="IPR050219">
    <property type="entry name" value="DnaG_primase"/>
</dbReference>
<comment type="cofactor">
    <cofactor evidence="1">
        <name>Zn(2+)</name>
        <dbReference type="ChEBI" id="CHEBI:29105"/>
    </cofactor>
</comment>
<keyword evidence="3" id="KW-0808">Transferase</keyword>
<dbReference type="InterPro" id="IPR002694">
    <property type="entry name" value="Znf_CHC2"/>
</dbReference>
<dbReference type="PANTHER" id="PTHR30313:SF2">
    <property type="entry name" value="DNA PRIMASE"/>
    <property type="match status" value="1"/>
</dbReference>
<evidence type="ECO:0000313" key="13">
    <source>
        <dbReference type="EMBL" id="SVC58407.1"/>
    </source>
</evidence>
<dbReference type="InterPro" id="IPR036977">
    <property type="entry name" value="DNA_primase_Znf_CHC2"/>
</dbReference>
<dbReference type="InterPro" id="IPR037068">
    <property type="entry name" value="DNA_primase_core_N_sf"/>
</dbReference>
<organism evidence="13">
    <name type="scientific">marine metagenome</name>
    <dbReference type="NCBI Taxonomy" id="408172"/>
    <lineage>
        <taxon>unclassified sequences</taxon>
        <taxon>metagenomes</taxon>
        <taxon>ecological metagenomes</taxon>
    </lineage>
</organism>
<dbReference type="GO" id="GO:0003677">
    <property type="term" value="F:DNA binding"/>
    <property type="evidence" value="ECO:0007669"/>
    <property type="project" value="UniProtKB-KW"/>
</dbReference>
<dbReference type="GO" id="GO:0003899">
    <property type="term" value="F:DNA-directed RNA polymerase activity"/>
    <property type="evidence" value="ECO:0007669"/>
    <property type="project" value="InterPro"/>
</dbReference>
<keyword evidence="4" id="KW-0548">Nucleotidyltransferase</keyword>
<dbReference type="GO" id="GO:0006269">
    <property type="term" value="P:DNA replication, synthesis of primer"/>
    <property type="evidence" value="ECO:0007669"/>
    <property type="project" value="TreeGrafter"/>
</dbReference>
<keyword evidence="6" id="KW-0479">Metal-binding</keyword>
<evidence type="ECO:0000256" key="4">
    <source>
        <dbReference type="ARBA" id="ARBA00022695"/>
    </source>
</evidence>
<reference evidence="13" key="1">
    <citation type="submission" date="2018-05" db="EMBL/GenBank/DDBJ databases">
        <authorList>
            <person name="Lanie J.A."/>
            <person name="Ng W.-L."/>
            <person name="Kazmierczak K.M."/>
            <person name="Andrzejewski T.M."/>
            <person name="Davidsen T.M."/>
            <person name="Wayne K.J."/>
            <person name="Tettelin H."/>
            <person name="Glass J.I."/>
            <person name="Rusch D."/>
            <person name="Podicherti R."/>
            <person name="Tsui H.-C.T."/>
            <person name="Winkler M.E."/>
        </authorList>
    </citation>
    <scope>NUCLEOTIDE SEQUENCE</scope>
</reference>
<sequence length="264" mass="29803">MGIVDDDIRRVREESDIIRLITQHTQLKKVGRSWKGLCPFHNEKTPSFTVNQENGRYYCFGCQANGDSIEFLREIDNLDFVAAVEILAAQNGIPLRYTDKKESKSRNRRKELIKLVAEAVDFYNKKLIDMDNPEARPAREYLKQRGLDGDIAEKFSIGWAPDSWDSLCGHLSVSNEDLLAAGLGGINKNGGQYDFFRNRILFPIFSEQGDPIAFGGRKLPEGEGPKYKNTSDGAEIYSKSQILYGLNWAKEEAGRIDELVVCEG</sequence>
<keyword evidence="11" id="KW-0804">Transcription</keyword>
<dbReference type="GO" id="GO:0008270">
    <property type="term" value="F:zinc ion binding"/>
    <property type="evidence" value="ECO:0007669"/>
    <property type="project" value="UniProtKB-KW"/>
</dbReference>
<gene>
    <name evidence="13" type="ORF">METZ01_LOCUS311261</name>
</gene>
<evidence type="ECO:0000259" key="12">
    <source>
        <dbReference type="SMART" id="SM00400"/>
    </source>
</evidence>
<evidence type="ECO:0000256" key="11">
    <source>
        <dbReference type="ARBA" id="ARBA00023163"/>
    </source>
</evidence>
<evidence type="ECO:0000256" key="9">
    <source>
        <dbReference type="ARBA" id="ARBA00022842"/>
    </source>
</evidence>
<keyword evidence="7" id="KW-0863">Zinc-finger</keyword>
<feature type="domain" description="Zinc finger CHC2-type" evidence="12">
    <location>
        <begin position="34"/>
        <end position="88"/>
    </location>
</feature>
<dbReference type="SUPFAM" id="SSF56731">
    <property type="entry name" value="DNA primase core"/>
    <property type="match status" value="1"/>
</dbReference>
<dbReference type="AlphaFoldDB" id="A0A382NDU4"/>
<evidence type="ECO:0000256" key="10">
    <source>
        <dbReference type="ARBA" id="ARBA00023125"/>
    </source>
</evidence>
<name>A0A382NDU4_9ZZZZ</name>
<dbReference type="InterPro" id="IPR013264">
    <property type="entry name" value="DNAG_N"/>
</dbReference>
<evidence type="ECO:0000256" key="5">
    <source>
        <dbReference type="ARBA" id="ARBA00022705"/>
    </source>
</evidence>
<proteinExistence type="predicted"/>
<dbReference type="GO" id="GO:0005737">
    <property type="term" value="C:cytoplasm"/>
    <property type="evidence" value="ECO:0007669"/>
    <property type="project" value="TreeGrafter"/>
</dbReference>
<protein>
    <recommendedName>
        <fullName evidence="12">Zinc finger CHC2-type domain-containing protein</fullName>
    </recommendedName>
</protein>
<keyword evidence="2" id="KW-0240">DNA-directed RNA polymerase</keyword>
<dbReference type="Pfam" id="PF08275">
    <property type="entry name" value="DNAG_N"/>
    <property type="match status" value="1"/>
</dbReference>
<dbReference type="FunFam" id="3.90.580.10:FF:000001">
    <property type="entry name" value="DNA primase"/>
    <property type="match status" value="1"/>
</dbReference>
<keyword evidence="10" id="KW-0238">DNA-binding</keyword>
<dbReference type="SMART" id="SM00400">
    <property type="entry name" value="ZnF_CHCC"/>
    <property type="match status" value="1"/>
</dbReference>
<evidence type="ECO:0000256" key="8">
    <source>
        <dbReference type="ARBA" id="ARBA00022833"/>
    </source>
</evidence>
<dbReference type="PANTHER" id="PTHR30313">
    <property type="entry name" value="DNA PRIMASE"/>
    <property type="match status" value="1"/>
</dbReference>
<keyword evidence="9" id="KW-0460">Magnesium</keyword>
<dbReference type="Gene3D" id="3.90.580.10">
    <property type="entry name" value="Zinc finger, CHC2-type domain"/>
    <property type="match status" value="1"/>
</dbReference>
<evidence type="ECO:0000256" key="1">
    <source>
        <dbReference type="ARBA" id="ARBA00001947"/>
    </source>
</evidence>
<dbReference type="GO" id="GO:0000428">
    <property type="term" value="C:DNA-directed RNA polymerase complex"/>
    <property type="evidence" value="ECO:0007669"/>
    <property type="project" value="UniProtKB-KW"/>
</dbReference>
<evidence type="ECO:0000256" key="3">
    <source>
        <dbReference type="ARBA" id="ARBA00022679"/>
    </source>
</evidence>
<dbReference type="SUPFAM" id="SSF57783">
    <property type="entry name" value="Zinc beta-ribbon"/>
    <property type="match status" value="1"/>
</dbReference>
<evidence type="ECO:0000256" key="7">
    <source>
        <dbReference type="ARBA" id="ARBA00022771"/>
    </source>
</evidence>
<evidence type="ECO:0000256" key="6">
    <source>
        <dbReference type="ARBA" id="ARBA00022723"/>
    </source>
</evidence>
<feature type="non-terminal residue" evidence="13">
    <location>
        <position position="264"/>
    </location>
</feature>